<comment type="caution">
    <text evidence="1">The sequence shown here is derived from an EMBL/GenBank/DDBJ whole genome shotgun (WGS) entry which is preliminary data.</text>
</comment>
<accession>A0ACA9RZ77</accession>
<evidence type="ECO:0000313" key="2">
    <source>
        <dbReference type="Proteomes" id="UP000789920"/>
    </source>
</evidence>
<organism evidence="1 2">
    <name type="scientific">Racocetra persica</name>
    <dbReference type="NCBI Taxonomy" id="160502"/>
    <lineage>
        <taxon>Eukaryota</taxon>
        <taxon>Fungi</taxon>
        <taxon>Fungi incertae sedis</taxon>
        <taxon>Mucoromycota</taxon>
        <taxon>Glomeromycotina</taxon>
        <taxon>Glomeromycetes</taxon>
        <taxon>Diversisporales</taxon>
        <taxon>Gigasporaceae</taxon>
        <taxon>Racocetra</taxon>
    </lineage>
</organism>
<evidence type="ECO:0000313" key="1">
    <source>
        <dbReference type="EMBL" id="CAG8816594.1"/>
    </source>
</evidence>
<feature type="non-terminal residue" evidence="1">
    <location>
        <position position="1"/>
    </location>
</feature>
<gene>
    <name evidence="1" type="ORF">RPERSI_LOCUS24494</name>
</gene>
<dbReference type="EMBL" id="CAJVQC010078763">
    <property type="protein sequence ID" value="CAG8816594.1"/>
    <property type="molecule type" value="Genomic_DNA"/>
</dbReference>
<keyword evidence="2" id="KW-1185">Reference proteome</keyword>
<sequence length="317" mass="37237">IWGYTWWQDSRTTQQVAQLEQQIAKGAKNFQARQEQSKAAAIKRQKERLAQINRMKQQLVAENLSKAQTDLNNLPQRMTWEKIKQKYPEFEKRSLFLQELKQIAEKILKKEEDPVSKFLDKLARKTHVYHEATKKFTPPVSEEEQQLLTQLLLTEEQQLAICDQEAILRLLLETLELIQEQQKNNLIHFGCQKITLTTEQKAVLLTRSYPEGLKAFRFEPEQKHLLQTLAPLTQEYKYSLAAKALLNSLDLPPAKINFLVREEISPNPHTEFGEPQNPYLPCKLQYLLGQQKILRAVEKVRQEQLQQQETLFVKTWH</sequence>
<protein>
    <submittedName>
        <fullName evidence="1">21199_t:CDS:1</fullName>
    </submittedName>
</protein>
<reference evidence="1" key="1">
    <citation type="submission" date="2021-06" db="EMBL/GenBank/DDBJ databases">
        <authorList>
            <person name="Kallberg Y."/>
            <person name="Tangrot J."/>
            <person name="Rosling A."/>
        </authorList>
    </citation>
    <scope>NUCLEOTIDE SEQUENCE</scope>
    <source>
        <strain evidence="1">MA461A</strain>
    </source>
</reference>
<feature type="non-terminal residue" evidence="1">
    <location>
        <position position="317"/>
    </location>
</feature>
<name>A0ACA9RZ77_9GLOM</name>
<proteinExistence type="predicted"/>
<dbReference type="Proteomes" id="UP000789920">
    <property type="component" value="Unassembled WGS sequence"/>
</dbReference>